<dbReference type="EMBL" id="JH651384">
    <property type="protein sequence ID" value="EIJ36362.1"/>
    <property type="molecule type" value="Genomic_DNA"/>
</dbReference>
<organism evidence="1 2">
    <name type="scientific">Thiothrix nivea (strain ATCC 35100 / DSM 5205 / JP2)</name>
    <dbReference type="NCBI Taxonomy" id="870187"/>
    <lineage>
        <taxon>Bacteria</taxon>
        <taxon>Pseudomonadati</taxon>
        <taxon>Pseudomonadota</taxon>
        <taxon>Gammaproteobacteria</taxon>
        <taxon>Thiotrichales</taxon>
        <taxon>Thiotrichaceae</taxon>
        <taxon>Thiothrix</taxon>
    </lineage>
</organism>
<evidence type="ECO:0000313" key="2">
    <source>
        <dbReference type="Proteomes" id="UP000005317"/>
    </source>
</evidence>
<name>A0A656HJH8_THINJ</name>
<dbReference type="Proteomes" id="UP000005317">
    <property type="component" value="Unassembled WGS sequence"/>
</dbReference>
<evidence type="ECO:0000313" key="1">
    <source>
        <dbReference type="EMBL" id="EIJ36362.1"/>
    </source>
</evidence>
<accession>A0A656HJH8</accession>
<sequence length="45" mass="5348">MNAEYVRRWVREHPLSPVHVDCATAVMLIEMWRDISNAIPRRNTL</sequence>
<protein>
    <submittedName>
        <fullName evidence="1">Uncharacterized protein</fullName>
    </submittedName>
</protein>
<dbReference type="AlphaFoldDB" id="A0A656HJH8"/>
<keyword evidence="2" id="KW-1185">Reference proteome</keyword>
<reference evidence="2" key="1">
    <citation type="journal article" date="2011" name="Stand. Genomic Sci.">
        <title>Genome sequence of the filamentous, gliding Thiothrix nivea neotype strain (JP2(T)).</title>
        <authorList>
            <person name="Lapidus A."/>
            <person name="Nolan M."/>
            <person name="Lucas S."/>
            <person name="Glavina Del Rio T."/>
            <person name="Tice H."/>
            <person name="Cheng J.F."/>
            <person name="Tapia R."/>
            <person name="Han C."/>
            <person name="Goodwin L."/>
            <person name="Pitluck S."/>
            <person name="Liolios K."/>
            <person name="Pagani I."/>
            <person name="Ivanova N."/>
            <person name="Huntemann M."/>
            <person name="Mavromatis K."/>
            <person name="Mikhailova N."/>
            <person name="Pati A."/>
            <person name="Chen A."/>
            <person name="Palaniappan K."/>
            <person name="Land M."/>
            <person name="Brambilla E.M."/>
            <person name="Rohde M."/>
            <person name="Abt B."/>
            <person name="Verbarg S."/>
            <person name="Goker M."/>
            <person name="Bristow J."/>
            <person name="Eisen J.A."/>
            <person name="Markowitz V."/>
            <person name="Hugenholtz P."/>
            <person name="Kyrpides N.C."/>
            <person name="Klenk H.P."/>
            <person name="Woyke T."/>
        </authorList>
    </citation>
    <scope>NUCLEOTIDE SEQUENCE [LARGE SCALE GENOMIC DNA]</scope>
    <source>
        <strain evidence="2">ATCC 35100 / DSM 5205 / JP2</strain>
    </source>
</reference>
<gene>
    <name evidence="1" type="ORF">Thini_3862</name>
</gene>
<proteinExistence type="predicted"/>